<dbReference type="InterPro" id="IPR050194">
    <property type="entry name" value="Glycosyltransferase_grp1"/>
</dbReference>
<evidence type="ECO:0000313" key="4">
    <source>
        <dbReference type="Proteomes" id="UP001595617"/>
    </source>
</evidence>
<reference evidence="4" key="1">
    <citation type="journal article" date="2019" name="Int. J. Syst. Evol. Microbiol.">
        <title>The Global Catalogue of Microorganisms (GCM) 10K type strain sequencing project: providing services to taxonomists for standard genome sequencing and annotation.</title>
        <authorList>
            <consortium name="The Broad Institute Genomics Platform"/>
            <consortium name="The Broad Institute Genome Sequencing Center for Infectious Disease"/>
            <person name="Wu L."/>
            <person name="Ma J."/>
        </authorList>
    </citation>
    <scope>NUCLEOTIDE SEQUENCE [LARGE SCALE GENOMIC DNA]</scope>
    <source>
        <strain evidence="4">IBRC 10765</strain>
    </source>
</reference>
<dbReference type="SUPFAM" id="SSF53756">
    <property type="entry name" value="UDP-Glycosyltransferase/glycogen phosphorylase"/>
    <property type="match status" value="1"/>
</dbReference>
<dbReference type="GO" id="GO:0016757">
    <property type="term" value="F:glycosyltransferase activity"/>
    <property type="evidence" value="ECO:0007669"/>
    <property type="project" value="UniProtKB-KW"/>
</dbReference>
<dbReference type="Pfam" id="PF13439">
    <property type="entry name" value="Glyco_transf_4"/>
    <property type="match status" value="1"/>
</dbReference>
<protein>
    <submittedName>
        <fullName evidence="3">Glycosyltransferase</fullName>
        <ecNumber evidence="3">2.4.-.-</ecNumber>
    </submittedName>
</protein>
<feature type="domain" description="Glycosyl transferase family 1" evidence="1">
    <location>
        <begin position="196"/>
        <end position="352"/>
    </location>
</feature>
<dbReference type="InterPro" id="IPR028098">
    <property type="entry name" value="Glyco_trans_4-like_N"/>
</dbReference>
<evidence type="ECO:0000259" key="2">
    <source>
        <dbReference type="Pfam" id="PF13439"/>
    </source>
</evidence>
<dbReference type="Pfam" id="PF00534">
    <property type="entry name" value="Glycos_transf_1"/>
    <property type="match status" value="1"/>
</dbReference>
<dbReference type="PANTHER" id="PTHR45947:SF3">
    <property type="entry name" value="SULFOQUINOVOSYL TRANSFERASE SQD2"/>
    <property type="match status" value="1"/>
</dbReference>
<comment type="caution">
    <text evidence="3">The sequence shown here is derived from an EMBL/GenBank/DDBJ whole genome shotgun (WGS) entry which is preliminary data.</text>
</comment>
<dbReference type="EMBL" id="JBHRYR010000002">
    <property type="protein sequence ID" value="MFC3851963.1"/>
    <property type="molecule type" value="Genomic_DNA"/>
</dbReference>
<sequence>MKPLQPLRPLNVLQFITPSGFYGAERWVLAMANNCDSARMVCDLVVTRESPTQDLTVAELYPREKGAVHYLDMRGRFDLRAIQQLCRIIRERDIDVIHTHGYKSDLLGLMAARRTGITAVSTPHGFSGNVGLKLRTFIKLGTMALRYFDAVAPLSTQLLDDMRRFGVPDQRVQFIENGVDLTELEALRRDLASAPARSDSFHLGYVGQIIPRKGIRDLLQAFNALWQQVPHARLSLVGDGAQRADMEAFAATLPAAAHIEFLGFRSDRLELVRSFDAFALTSSLEGIPRCLMEAMAIGTPVVAYDIPGVDQLIRHEQTGLLAPLGDWQTLANQLRRLAQDATLAQQLAQQGRALVDQRFSAQRMATEYDQLFRRLLGHEETPCVA</sequence>
<feature type="domain" description="Glycosyltransferase subfamily 4-like N-terminal" evidence="2">
    <location>
        <begin position="23"/>
        <end position="182"/>
    </location>
</feature>
<keyword evidence="3" id="KW-0328">Glycosyltransferase</keyword>
<keyword evidence="3" id="KW-0808">Transferase</keyword>
<dbReference type="EC" id="2.4.-.-" evidence="3"/>
<dbReference type="Proteomes" id="UP001595617">
    <property type="component" value="Unassembled WGS sequence"/>
</dbReference>
<name>A0ABV7ZTT3_9GAMM</name>
<evidence type="ECO:0000313" key="3">
    <source>
        <dbReference type="EMBL" id="MFC3851963.1"/>
    </source>
</evidence>
<gene>
    <name evidence="3" type="ORF">ACFOOG_03865</name>
</gene>
<accession>A0ABV7ZTT3</accession>
<dbReference type="InterPro" id="IPR001296">
    <property type="entry name" value="Glyco_trans_1"/>
</dbReference>
<organism evidence="3 4">
    <name type="scientific">Saccharospirillum mangrovi</name>
    <dbReference type="NCBI Taxonomy" id="2161747"/>
    <lineage>
        <taxon>Bacteria</taxon>
        <taxon>Pseudomonadati</taxon>
        <taxon>Pseudomonadota</taxon>
        <taxon>Gammaproteobacteria</taxon>
        <taxon>Oceanospirillales</taxon>
        <taxon>Saccharospirillaceae</taxon>
        <taxon>Saccharospirillum</taxon>
    </lineage>
</organism>
<evidence type="ECO:0000259" key="1">
    <source>
        <dbReference type="Pfam" id="PF00534"/>
    </source>
</evidence>
<dbReference type="RefSeq" id="WP_380693554.1">
    <property type="nucleotide sequence ID" value="NZ_JBHRYR010000002.1"/>
</dbReference>
<keyword evidence="4" id="KW-1185">Reference proteome</keyword>
<proteinExistence type="predicted"/>
<dbReference type="Gene3D" id="3.40.50.2000">
    <property type="entry name" value="Glycogen Phosphorylase B"/>
    <property type="match status" value="2"/>
</dbReference>
<dbReference type="PANTHER" id="PTHR45947">
    <property type="entry name" value="SULFOQUINOVOSYL TRANSFERASE SQD2"/>
    <property type="match status" value="1"/>
</dbReference>